<proteinExistence type="predicted"/>
<dbReference type="Pfam" id="PF00440">
    <property type="entry name" value="TetR_N"/>
    <property type="match status" value="1"/>
</dbReference>
<dbReference type="Pfam" id="PF13972">
    <property type="entry name" value="TetR"/>
    <property type="match status" value="1"/>
</dbReference>
<evidence type="ECO:0000259" key="3">
    <source>
        <dbReference type="PROSITE" id="PS50977"/>
    </source>
</evidence>
<feature type="DNA-binding region" description="H-T-H motif" evidence="2">
    <location>
        <begin position="24"/>
        <end position="43"/>
    </location>
</feature>
<name>A0ABT5SA56_9FLAO</name>
<reference evidence="4" key="1">
    <citation type="submission" date="2023-02" db="EMBL/GenBank/DDBJ databases">
        <title>Polaribacter ponticola sp. nov., isolated from seawater.</title>
        <authorList>
            <person name="Baek J.H."/>
            <person name="Kim J.M."/>
            <person name="Choi D.G."/>
            <person name="Jeon C.O."/>
        </authorList>
    </citation>
    <scope>NUCLEOTIDE SEQUENCE</scope>
    <source>
        <strain evidence="4">MSW5</strain>
    </source>
</reference>
<comment type="caution">
    <text evidence="4">The sequence shown here is derived from an EMBL/GenBank/DDBJ whole genome shotgun (WGS) entry which is preliminary data.</text>
</comment>
<dbReference type="RefSeq" id="WP_265725579.1">
    <property type="nucleotide sequence ID" value="NZ_JAOSLC020000003.1"/>
</dbReference>
<dbReference type="InterPro" id="IPR025722">
    <property type="entry name" value="TetR"/>
</dbReference>
<keyword evidence="5" id="KW-1185">Reference proteome</keyword>
<dbReference type="EMBL" id="JAOSLC020000003">
    <property type="protein sequence ID" value="MDD7914999.1"/>
    <property type="molecule type" value="Genomic_DNA"/>
</dbReference>
<feature type="domain" description="HTH tetR-type" evidence="3">
    <location>
        <begin position="1"/>
        <end position="61"/>
    </location>
</feature>
<dbReference type="PRINTS" id="PR00455">
    <property type="entry name" value="HTHTETR"/>
</dbReference>
<keyword evidence="1 2" id="KW-0238">DNA-binding</keyword>
<dbReference type="InterPro" id="IPR009057">
    <property type="entry name" value="Homeodomain-like_sf"/>
</dbReference>
<dbReference type="SUPFAM" id="SSF46689">
    <property type="entry name" value="Homeodomain-like"/>
    <property type="match status" value="1"/>
</dbReference>
<dbReference type="PROSITE" id="PS50977">
    <property type="entry name" value="HTH_TETR_2"/>
    <property type="match status" value="1"/>
</dbReference>
<evidence type="ECO:0000313" key="5">
    <source>
        <dbReference type="Proteomes" id="UP001151478"/>
    </source>
</evidence>
<evidence type="ECO:0000313" key="4">
    <source>
        <dbReference type="EMBL" id="MDD7914999.1"/>
    </source>
</evidence>
<dbReference type="Gene3D" id="1.10.357.10">
    <property type="entry name" value="Tetracycline Repressor, domain 2"/>
    <property type="match status" value="1"/>
</dbReference>
<evidence type="ECO:0000256" key="2">
    <source>
        <dbReference type="PROSITE-ProRule" id="PRU00335"/>
    </source>
</evidence>
<evidence type="ECO:0000256" key="1">
    <source>
        <dbReference type="ARBA" id="ARBA00023125"/>
    </source>
</evidence>
<organism evidence="4 5">
    <name type="scientific">Polaribacter ponticola</name>
    <dbReference type="NCBI Taxonomy" id="2978475"/>
    <lineage>
        <taxon>Bacteria</taxon>
        <taxon>Pseudomonadati</taxon>
        <taxon>Bacteroidota</taxon>
        <taxon>Flavobacteriia</taxon>
        <taxon>Flavobacteriales</taxon>
        <taxon>Flavobacteriaceae</taxon>
    </lineage>
</organism>
<dbReference type="InterPro" id="IPR001647">
    <property type="entry name" value="HTH_TetR"/>
</dbReference>
<accession>A0ABT5SA56</accession>
<dbReference type="Proteomes" id="UP001151478">
    <property type="component" value="Unassembled WGS sequence"/>
</dbReference>
<protein>
    <submittedName>
        <fullName evidence="4">TetR/AcrR family transcriptional regulator</fullName>
    </submittedName>
</protein>
<sequence>MRSTKKILDASRLLFNQKSFSSVTIRMIAESLKMSSGNLNYHFKKREEILESLYFEMSSEFEQRLVDFPEMEFSMNQLKVEIKLTMRRMIDYQFFWTDLYNIINSNENIRTHFHEVYSSRYKSYMLLFKGLRKNKIIKASIFKWEFQNLSEQMILNNNTWLYSIALYGGRINESIIEEKANTMISILYPYLTLKGKIEFNEIISSNDFPQLIS</sequence>
<gene>
    <name evidence="4" type="ORF">N5A56_011505</name>
</gene>